<feature type="compositionally biased region" description="Basic and acidic residues" evidence="1">
    <location>
        <begin position="1"/>
        <end position="10"/>
    </location>
</feature>
<evidence type="ECO:0000256" key="1">
    <source>
        <dbReference type="SAM" id="MobiDB-lite"/>
    </source>
</evidence>
<protein>
    <submittedName>
        <fullName evidence="2">Uncharacterized protein</fullName>
    </submittedName>
</protein>
<organism evidence="2 3">
    <name type="scientific">Streblomastix strix</name>
    <dbReference type="NCBI Taxonomy" id="222440"/>
    <lineage>
        <taxon>Eukaryota</taxon>
        <taxon>Metamonada</taxon>
        <taxon>Preaxostyla</taxon>
        <taxon>Oxymonadida</taxon>
        <taxon>Streblomastigidae</taxon>
        <taxon>Streblomastix</taxon>
    </lineage>
</organism>
<evidence type="ECO:0000313" key="3">
    <source>
        <dbReference type="Proteomes" id="UP000324800"/>
    </source>
</evidence>
<feature type="compositionally biased region" description="Basic and acidic residues" evidence="1">
    <location>
        <begin position="18"/>
        <end position="28"/>
    </location>
</feature>
<dbReference type="Proteomes" id="UP000324800">
    <property type="component" value="Unassembled WGS sequence"/>
</dbReference>
<name>A0A5J4X5F1_9EUKA</name>
<proteinExistence type="predicted"/>
<feature type="region of interest" description="Disordered" evidence="1">
    <location>
        <begin position="1"/>
        <end position="30"/>
    </location>
</feature>
<gene>
    <name evidence="2" type="ORF">EZS28_002250</name>
</gene>
<comment type="caution">
    <text evidence="2">The sequence shown here is derived from an EMBL/GenBank/DDBJ whole genome shotgun (WGS) entry which is preliminary data.</text>
</comment>
<reference evidence="2 3" key="1">
    <citation type="submission" date="2019-03" db="EMBL/GenBank/DDBJ databases">
        <title>Single cell metagenomics reveals metabolic interactions within the superorganism composed of flagellate Streblomastix strix and complex community of Bacteroidetes bacteria on its surface.</title>
        <authorList>
            <person name="Treitli S.C."/>
            <person name="Kolisko M."/>
            <person name="Husnik F."/>
            <person name="Keeling P."/>
            <person name="Hampl V."/>
        </authorList>
    </citation>
    <scope>NUCLEOTIDE SEQUENCE [LARGE SCALE GENOMIC DNA]</scope>
    <source>
        <strain evidence="2">ST1C</strain>
    </source>
</reference>
<evidence type="ECO:0000313" key="2">
    <source>
        <dbReference type="EMBL" id="KAA6402223.1"/>
    </source>
</evidence>
<sequence>MNDLPKENKRIKQIQDSQEQHQDSEENVKQQNITIQPWVYDFISNTPKSQEETQRTQLLDAITKVFVKFFKQKQIVIDPTSERANKLERDSFLERDEDIVSPELNEKEVIGCSGENDLEIEVGTQRFAVPAQHACVAAETALIFSDIREATRQILTARNATRIIARDSQQMREVALVADQFKDILGKNASVYKVLGEQSKQAIRESAKTAKILAESQKPIDPKQLSIQQQSQAIQTMFPNLYSQYSGIQFGAGRGQEEQIWENCVLITWKLLSTTGIHSTSSIPLSVITALAITATPSLTTDSIQSILISVPIELKASSRSSPSIKFQQLIEYTSIIPAYTATTVVNYSMNRVESGGGPAAAM</sequence>
<dbReference type="EMBL" id="SNRW01000267">
    <property type="protein sequence ID" value="KAA6402223.1"/>
    <property type="molecule type" value="Genomic_DNA"/>
</dbReference>
<accession>A0A5J4X5F1</accession>
<dbReference type="AlphaFoldDB" id="A0A5J4X5F1"/>